<evidence type="ECO:0000256" key="2">
    <source>
        <dbReference type="ARBA" id="ARBA00022801"/>
    </source>
</evidence>
<comment type="caution">
    <text evidence="5">The sequence shown here is derived from an EMBL/GenBank/DDBJ whole genome shotgun (WGS) entry which is preliminary data.</text>
</comment>
<dbReference type="OrthoDB" id="408631at2759"/>
<accession>A0A8H8CR02</accession>
<comment type="similarity">
    <text evidence="1 3">Belongs to the type-B carboxylesterase/lipase family.</text>
</comment>
<gene>
    <name evidence="5" type="ORF">JR316_000271</name>
</gene>
<dbReference type="InterPro" id="IPR029058">
    <property type="entry name" value="AB_hydrolase_fold"/>
</dbReference>
<sequence>MVISGIVCLSLLQYAAAAILGRTAGPVVDLGYAKYQGLVVEDAVSNATRTHFLGIRFAAPPTGLARFNAPSLPSTVPGIQQANAQPPMCLQSPYGSAPTNPYRVDKSQDVHKRDESTSSEDCLFLNVYIPGNVKKSSKLPVVVWIHGGGYVLGSISETGYGGEYDGDSILRQSQDSVILVSIQYRLGLFGFLAGQKVKEGGALNAGLLDQQFALKWVQTYIERFGGDPRKVTIWGQSAGAGSVLQHVIANGGRTNPPLFRGAITSSTFLPSQYRYNDRIPQAIYNETVTRAGCSSSADTLNCLRLADVNVLQAANVAINTAGFFGTFVFVPVVDGTFIQGRPTQLLKQKKVNGDQLYSVVNTFEGTIFIDPSTENTVQVAQYISQLFPTLESKNAQAAAMQYAGLGSNFAQVISIMGEAIFVCPTYYLQTSFGGKGYKGLFAIPPGNHGTDLIYYFPGSVSPGGDLPFSNPDFIKAFTQTFPDFVTSLNPNKKRESDITPPWSPWGGSNEMLFNQTEAGAPDVRPIKSSKALLERCRFWESVGSLTGQ</sequence>
<dbReference type="GO" id="GO:0016787">
    <property type="term" value="F:hydrolase activity"/>
    <property type="evidence" value="ECO:0007669"/>
    <property type="project" value="UniProtKB-KW"/>
</dbReference>
<keyword evidence="3" id="KW-0732">Signal</keyword>
<dbReference type="EMBL" id="JAFIQS010000001">
    <property type="protein sequence ID" value="KAG5173614.1"/>
    <property type="molecule type" value="Genomic_DNA"/>
</dbReference>
<proteinExistence type="inferred from homology"/>
<dbReference type="PANTHER" id="PTHR11559">
    <property type="entry name" value="CARBOXYLESTERASE"/>
    <property type="match status" value="1"/>
</dbReference>
<dbReference type="Pfam" id="PF00135">
    <property type="entry name" value="COesterase"/>
    <property type="match status" value="1"/>
</dbReference>
<feature type="domain" description="Carboxylesterase type B" evidence="4">
    <location>
        <begin position="26"/>
        <end position="517"/>
    </location>
</feature>
<reference evidence="5" key="1">
    <citation type="submission" date="2021-02" db="EMBL/GenBank/DDBJ databases">
        <title>Psilocybe cubensis genome.</title>
        <authorList>
            <person name="Mckernan K.J."/>
            <person name="Crawford S."/>
            <person name="Trippe A."/>
            <person name="Kane L.T."/>
            <person name="Mclaughlin S."/>
        </authorList>
    </citation>
    <scope>NUCLEOTIDE SEQUENCE [LARGE SCALE GENOMIC DNA]</scope>
    <source>
        <strain evidence="5">MGC-MH-2018</strain>
    </source>
</reference>
<dbReference type="PROSITE" id="PS00122">
    <property type="entry name" value="CARBOXYLESTERASE_B_1"/>
    <property type="match status" value="1"/>
</dbReference>
<feature type="chain" id="PRO_5034769728" description="Carboxylic ester hydrolase" evidence="3">
    <location>
        <begin position="18"/>
        <end position="548"/>
    </location>
</feature>
<dbReference type="InterPro" id="IPR019819">
    <property type="entry name" value="Carboxylesterase_B_CS"/>
</dbReference>
<dbReference type="SUPFAM" id="SSF53474">
    <property type="entry name" value="alpha/beta-Hydrolases"/>
    <property type="match status" value="1"/>
</dbReference>
<dbReference type="InterPro" id="IPR019826">
    <property type="entry name" value="Carboxylesterase_B_AS"/>
</dbReference>
<dbReference type="PROSITE" id="PS00941">
    <property type="entry name" value="CARBOXYLESTERASE_B_2"/>
    <property type="match status" value="1"/>
</dbReference>
<evidence type="ECO:0000256" key="1">
    <source>
        <dbReference type="ARBA" id="ARBA00005964"/>
    </source>
</evidence>
<keyword evidence="2 3" id="KW-0378">Hydrolase</keyword>
<dbReference type="Gene3D" id="3.40.50.1820">
    <property type="entry name" value="alpha/beta hydrolase"/>
    <property type="match status" value="1"/>
</dbReference>
<dbReference type="InterPro" id="IPR002018">
    <property type="entry name" value="CarbesteraseB"/>
</dbReference>
<dbReference type="AlphaFoldDB" id="A0A8H8CR02"/>
<organism evidence="5">
    <name type="scientific">Psilocybe cubensis</name>
    <name type="common">Psychedelic mushroom</name>
    <name type="synonym">Stropharia cubensis</name>
    <dbReference type="NCBI Taxonomy" id="181762"/>
    <lineage>
        <taxon>Eukaryota</taxon>
        <taxon>Fungi</taxon>
        <taxon>Dikarya</taxon>
        <taxon>Basidiomycota</taxon>
        <taxon>Agaricomycotina</taxon>
        <taxon>Agaricomycetes</taxon>
        <taxon>Agaricomycetidae</taxon>
        <taxon>Agaricales</taxon>
        <taxon>Agaricineae</taxon>
        <taxon>Strophariaceae</taxon>
        <taxon>Psilocybe</taxon>
    </lineage>
</organism>
<feature type="signal peptide" evidence="3">
    <location>
        <begin position="1"/>
        <end position="17"/>
    </location>
</feature>
<evidence type="ECO:0000256" key="3">
    <source>
        <dbReference type="RuleBase" id="RU361235"/>
    </source>
</evidence>
<name>A0A8H8CR02_PSICU</name>
<evidence type="ECO:0000313" key="5">
    <source>
        <dbReference type="EMBL" id="KAG5173614.1"/>
    </source>
</evidence>
<evidence type="ECO:0000259" key="4">
    <source>
        <dbReference type="Pfam" id="PF00135"/>
    </source>
</evidence>
<dbReference type="EC" id="3.1.1.-" evidence="3"/>
<dbReference type="InterPro" id="IPR050309">
    <property type="entry name" value="Type-B_Carboxylest/Lipase"/>
</dbReference>
<protein>
    <recommendedName>
        <fullName evidence="3">Carboxylic ester hydrolase</fullName>
        <ecNumber evidence="3">3.1.1.-</ecNumber>
    </recommendedName>
</protein>